<dbReference type="EMBL" id="CAKOAT010581820">
    <property type="protein sequence ID" value="CAH8383287.1"/>
    <property type="molecule type" value="Genomic_DNA"/>
</dbReference>
<dbReference type="InterPro" id="IPR036291">
    <property type="entry name" value="NAD(P)-bd_dom_sf"/>
</dbReference>
<evidence type="ECO:0000313" key="1">
    <source>
        <dbReference type="EMBL" id="CAH8383287.1"/>
    </source>
</evidence>
<keyword evidence="2" id="KW-1185">Reference proteome</keyword>
<reference evidence="1 2" key="1">
    <citation type="submission" date="2022-03" db="EMBL/GenBank/DDBJ databases">
        <authorList>
            <person name="Macdonald S."/>
            <person name="Ahmed S."/>
            <person name="Newling K."/>
        </authorList>
    </citation>
    <scope>NUCLEOTIDE SEQUENCE [LARGE SCALE GENOMIC DNA]</scope>
</reference>
<accession>A0ABC8LID9</accession>
<dbReference type="Proteomes" id="UP001642260">
    <property type="component" value="Unassembled WGS sequence"/>
</dbReference>
<dbReference type="Gene3D" id="3.40.50.720">
    <property type="entry name" value="NAD(P)-binding Rossmann-like Domain"/>
    <property type="match status" value="1"/>
</dbReference>
<comment type="caution">
    <text evidence="1">The sequence shown here is derived from an EMBL/GenBank/DDBJ whole genome shotgun (WGS) entry which is preliminary data.</text>
</comment>
<dbReference type="PANTHER" id="PTHR44656:SF7">
    <property type="entry name" value="DEHYDROGENASE_REDUCTASE SDR FAMILY MEMBER 12"/>
    <property type="match status" value="1"/>
</dbReference>
<name>A0ABC8LID9_ERUVS</name>
<evidence type="ECO:0000313" key="2">
    <source>
        <dbReference type="Proteomes" id="UP001642260"/>
    </source>
</evidence>
<dbReference type="PANTHER" id="PTHR44656">
    <property type="entry name" value="DEHYDROGENASE/REDUCTASE SDR FAMILY MEMBER 12"/>
    <property type="match status" value="1"/>
</dbReference>
<proteinExistence type="predicted"/>
<dbReference type="InterPro" id="IPR052992">
    <property type="entry name" value="SDR_member_12"/>
</dbReference>
<dbReference type="SUPFAM" id="SSF51735">
    <property type="entry name" value="NAD(P)-binding Rossmann-fold domains"/>
    <property type="match status" value="1"/>
</dbReference>
<dbReference type="AlphaFoldDB" id="A0ABC8LID9"/>
<gene>
    <name evidence="1" type="ORF">ERUC_LOCUS35770</name>
</gene>
<organism evidence="1 2">
    <name type="scientific">Eruca vesicaria subsp. sativa</name>
    <name type="common">Garden rocket</name>
    <name type="synonym">Eruca sativa</name>
    <dbReference type="NCBI Taxonomy" id="29727"/>
    <lineage>
        <taxon>Eukaryota</taxon>
        <taxon>Viridiplantae</taxon>
        <taxon>Streptophyta</taxon>
        <taxon>Embryophyta</taxon>
        <taxon>Tracheophyta</taxon>
        <taxon>Spermatophyta</taxon>
        <taxon>Magnoliopsida</taxon>
        <taxon>eudicotyledons</taxon>
        <taxon>Gunneridae</taxon>
        <taxon>Pentapetalae</taxon>
        <taxon>rosids</taxon>
        <taxon>malvids</taxon>
        <taxon>Brassicales</taxon>
        <taxon>Brassicaceae</taxon>
        <taxon>Brassiceae</taxon>
        <taxon>Eruca</taxon>
    </lineage>
</organism>
<sequence length="206" mass="23748">MLENLKIFFGLVTHNSIAMRDSIPVMLRLCHLFVAETIQKSSNLKICRYKYKGRTVWSLELTLVLVMQLQKVLLHVEQLFTWCVGTRKEDKRLFLRFKTLQETRMSTLKFVNCLSFNDIKSFASSFASKDVPVHVLVNNAGLVENKRTTTPEGFEFNFAVDVLGTYTMTELMLPLLEKASPDAKSSPSPLVECTRRHLLQIFRKIK</sequence>
<protein>
    <submittedName>
        <fullName evidence="1">Uncharacterized protein</fullName>
    </submittedName>
</protein>